<name>A0A4Y2W6Y3_ARAVE</name>
<sequence length="99" mass="11121">MIKRCLKCGGEQSHKECSVYVGTVENPKCITANYSVILQLGVGARNSRGILKPPCTSKSLEKLSSPSKYLMPIGQEIKKRKICRRNHANVKKQRNVNFM</sequence>
<gene>
    <name evidence="1" type="ORF">AVEN_105693_1</name>
</gene>
<evidence type="ECO:0000313" key="2">
    <source>
        <dbReference type="Proteomes" id="UP000499080"/>
    </source>
</evidence>
<dbReference type="Proteomes" id="UP000499080">
    <property type="component" value="Unassembled WGS sequence"/>
</dbReference>
<evidence type="ECO:0000313" key="1">
    <source>
        <dbReference type="EMBL" id="GBO32782.1"/>
    </source>
</evidence>
<dbReference type="AlphaFoldDB" id="A0A4Y2W6Y3"/>
<accession>A0A4Y2W6Y3</accession>
<comment type="caution">
    <text evidence="1">The sequence shown here is derived from an EMBL/GenBank/DDBJ whole genome shotgun (WGS) entry which is preliminary data.</text>
</comment>
<organism evidence="1 2">
    <name type="scientific">Araneus ventricosus</name>
    <name type="common">Orbweaver spider</name>
    <name type="synonym">Epeira ventricosa</name>
    <dbReference type="NCBI Taxonomy" id="182803"/>
    <lineage>
        <taxon>Eukaryota</taxon>
        <taxon>Metazoa</taxon>
        <taxon>Ecdysozoa</taxon>
        <taxon>Arthropoda</taxon>
        <taxon>Chelicerata</taxon>
        <taxon>Arachnida</taxon>
        <taxon>Araneae</taxon>
        <taxon>Araneomorphae</taxon>
        <taxon>Entelegynae</taxon>
        <taxon>Araneoidea</taxon>
        <taxon>Araneidae</taxon>
        <taxon>Araneus</taxon>
    </lineage>
</organism>
<proteinExistence type="predicted"/>
<reference evidence="1 2" key="1">
    <citation type="journal article" date="2019" name="Sci. Rep.">
        <title>Orb-weaving spider Araneus ventricosus genome elucidates the spidroin gene catalogue.</title>
        <authorList>
            <person name="Kono N."/>
            <person name="Nakamura H."/>
            <person name="Ohtoshi R."/>
            <person name="Moran D.A.P."/>
            <person name="Shinohara A."/>
            <person name="Yoshida Y."/>
            <person name="Fujiwara M."/>
            <person name="Mori M."/>
            <person name="Tomita M."/>
            <person name="Arakawa K."/>
        </authorList>
    </citation>
    <scope>NUCLEOTIDE SEQUENCE [LARGE SCALE GENOMIC DNA]</scope>
</reference>
<dbReference type="EMBL" id="BGPR01056266">
    <property type="protein sequence ID" value="GBO32782.1"/>
    <property type="molecule type" value="Genomic_DNA"/>
</dbReference>
<protein>
    <submittedName>
        <fullName evidence="1">Uncharacterized protein</fullName>
    </submittedName>
</protein>
<keyword evidence="2" id="KW-1185">Reference proteome</keyword>